<name>A0AAX6EFN5_IRIPA</name>
<organism evidence="2 3">
    <name type="scientific">Iris pallida</name>
    <name type="common">Sweet iris</name>
    <dbReference type="NCBI Taxonomy" id="29817"/>
    <lineage>
        <taxon>Eukaryota</taxon>
        <taxon>Viridiplantae</taxon>
        <taxon>Streptophyta</taxon>
        <taxon>Embryophyta</taxon>
        <taxon>Tracheophyta</taxon>
        <taxon>Spermatophyta</taxon>
        <taxon>Magnoliopsida</taxon>
        <taxon>Liliopsida</taxon>
        <taxon>Asparagales</taxon>
        <taxon>Iridaceae</taxon>
        <taxon>Iridoideae</taxon>
        <taxon>Irideae</taxon>
        <taxon>Iris</taxon>
    </lineage>
</organism>
<feature type="region of interest" description="Disordered" evidence="1">
    <location>
        <begin position="1"/>
        <end position="47"/>
    </location>
</feature>
<comment type="caution">
    <text evidence="2">The sequence shown here is derived from an EMBL/GenBank/DDBJ whole genome shotgun (WGS) entry which is preliminary data.</text>
</comment>
<feature type="compositionally biased region" description="Basic and acidic residues" evidence="1">
    <location>
        <begin position="18"/>
        <end position="46"/>
    </location>
</feature>
<keyword evidence="3" id="KW-1185">Reference proteome</keyword>
<accession>A0AAX6EFN5</accession>
<reference evidence="2" key="1">
    <citation type="journal article" date="2023" name="GigaByte">
        <title>Genome assembly of the bearded iris, Iris pallida Lam.</title>
        <authorList>
            <person name="Bruccoleri R.E."/>
            <person name="Oakeley E.J."/>
            <person name="Faust A.M.E."/>
            <person name="Altorfer M."/>
            <person name="Dessus-Babus S."/>
            <person name="Burckhardt D."/>
            <person name="Oertli M."/>
            <person name="Naumann U."/>
            <person name="Petersen F."/>
            <person name="Wong J."/>
        </authorList>
    </citation>
    <scope>NUCLEOTIDE SEQUENCE</scope>
    <source>
        <strain evidence="2">GSM-AAB239-AS_SAM_17_03QT</strain>
    </source>
</reference>
<dbReference type="AlphaFoldDB" id="A0AAX6EFN5"/>
<sequence length="132" mass="14319">MNDSVMTTDCGLSAGTNDHNDNGLEEKSNETDIKDHASQGDSRKPIGELTEQSRMLEIEDDTVDVNMEASILADDVLRAGGFGARDDIGSFLPVAIDSTDFEASLRDAKDFEEPQGEILRPGLGWTGSRDKE</sequence>
<proteinExistence type="predicted"/>
<dbReference type="Proteomes" id="UP001140949">
    <property type="component" value="Unassembled WGS sequence"/>
</dbReference>
<dbReference type="EMBL" id="JANAVB010037018">
    <property type="protein sequence ID" value="KAJ6802773.1"/>
    <property type="molecule type" value="Genomic_DNA"/>
</dbReference>
<reference evidence="2" key="2">
    <citation type="submission" date="2023-04" db="EMBL/GenBank/DDBJ databases">
        <authorList>
            <person name="Bruccoleri R.E."/>
            <person name="Oakeley E.J."/>
            <person name="Faust A.-M."/>
            <person name="Dessus-Babus S."/>
            <person name="Altorfer M."/>
            <person name="Burckhardt D."/>
            <person name="Oertli M."/>
            <person name="Naumann U."/>
            <person name="Petersen F."/>
            <person name="Wong J."/>
        </authorList>
    </citation>
    <scope>NUCLEOTIDE SEQUENCE</scope>
    <source>
        <strain evidence="2">GSM-AAB239-AS_SAM_17_03QT</strain>
        <tissue evidence="2">Leaf</tissue>
    </source>
</reference>
<evidence type="ECO:0000313" key="3">
    <source>
        <dbReference type="Proteomes" id="UP001140949"/>
    </source>
</evidence>
<feature type="region of interest" description="Disordered" evidence="1">
    <location>
        <begin position="113"/>
        <end position="132"/>
    </location>
</feature>
<protein>
    <submittedName>
        <fullName evidence="2">Uncharacterized protein</fullName>
    </submittedName>
</protein>
<dbReference type="PANTHER" id="PTHR37250:SF1">
    <property type="entry name" value="OS05G0496000 PROTEIN"/>
    <property type="match status" value="1"/>
</dbReference>
<gene>
    <name evidence="2" type="ORF">M6B38_191480</name>
</gene>
<evidence type="ECO:0000256" key="1">
    <source>
        <dbReference type="SAM" id="MobiDB-lite"/>
    </source>
</evidence>
<dbReference type="PANTHER" id="PTHR37250">
    <property type="entry name" value="OS05G0496000 PROTEIN"/>
    <property type="match status" value="1"/>
</dbReference>
<evidence type="ECO:0000313" key="2">
    <source>
        <dbReference type="EMBL" id="KAJ6802773.1"/>
    </source>
</evidence>